<evidence type="ECO:0000313" key="1">
    <source>
        <dbReference type="EMBL" id="KAF2624526.1"/>
    </source>
</evidence>
<keyword evidence="2" id="KW-1185">Reference proteome</keyword>
<dbReference type="EMBL" id="MU006730">
    <property type="protein sequence ID" value="KAF2624526.1"/>
    <property type="molecule type" value="Genomic_DNA"/>
</dbReference>
<proteinExistence type="predicted"/>
<protein>
    <submittedName>
        <fullName evidence="1">FtsJ-domain-containing protein</fullName>
    </submittedName>
</protein>
<gene>
    <name evidence="1" type="ORF">BU25DRAFT_461056</name>
</gene>
<evidence type="ECO:0000313" key="2">
    <source>
        <dbReference type="Proteomes" id="UP000799754"/>
    </source>
</evidence>
<accession>A0ACB6RRJ9</accession>
<organism evidence="1 2">
    <name type="scientific">Macroventuria anomochaeta</name>
    <dbReference type="NCBI Taxonomy" id="301207"/>
    <lineage>
        <taxon>Eukaryota</taxon>
        <taxon>Fungi</taxon>
        <taxon>Dikarya</taxon>
        <taxon>Ascomycota</taxon>
        <taxon>Pezizomycotina</taxon>
        <taxon>Dothideomycetes</taxon>
        <taxon>Pleosporomycetidae</taxon>
        <taxon>Pleosporales</taxon>
        <taxon>Pleosporineae</taxon>
        <taxon>Didymellaceae</taxon>
        <taxon>Macroventuria</taxon>
    </lineage>
</organism>
<sequence length="389" mass="42830">MVPLTWEPKMGKSSKDKRDAYYRLAKEEGWRARSAYKLLQIDEEFNLFEGVTRVVDLCAAPGSWSQVLSRVLIKDETFGRAGWEQKQAATRRHVLGLSNEEKEESAAPAVQQPKPKENVRIVAIDLQPMSPLEGVTTMRADITHPSTIPLMLKALDPDTYDPSSSTSSSPVDLVISDGAPDVTGLHDLDIYVQSQLLWAALNLALCVLKPGGKFVAKIFRGKDVDLLFAQLKIVFKRVRVAKPRSSRASSIEAFVVCEGFCPPEGFKASLDKPLGAGTQLPTDTNTQKNEKKASRTVRADCAVELDFGTEDEDEDDVEEGGQRWIAPFLACGDLSAYDSDATYKLPKDRVSLDPVQPPTAPPYRRALEMRKMAGGAYGKTKGRAVKETV</sequence>
<dbReference type="Proteomes" id="UP000799754">
    <property type="component" value="Unassembled WGS sequence"/>
</dbReference>
<name>A0ACB6RRJ9_9PLEO</name>
<comment type="caution">
    <text evidence="1">The sequence shown here is derived from an EMBL/GenBank/DDBJ whole genome shotgun (WGS) entry which is preliminary data.</text>
</comment>
<reference evidence="1" key="1">
    <citation type="journal article" date="2020" name="Stud. Mycol.">
        <title>101 Dothideomycetes genomes: a test case for predicting lifestyles and emergence of pathogens.</title>
        <authorList>
            <person name="Haridas S."/>
            <person name="Albert R."/>
            <person name="Binder M."/>
            <person name="Bloem J."/>
            <person name="Labutti K."/>
            <person name="Salamov A."/>
            <person name="Andreopoulos B."/>
            <person name="Baker S."/>
            <person name="Barry K."/>
            <person name="Bills G."/>
            <person name="Bluhm B."/>
            <person name="Cannon C."/>
            <person name="Castanera R."/>
            <person name="Culley D."/>
            <person name="Daum C."/>
            <person name="Ezra D."/>
            <person name="Gonzalez J."/>
            <person name="Henrissat B."/>
            <person name="Kuo A."/>
            <person name="Liang C."/>
            <person name="Lipzen A."/>
            <person name="Lutzoni F."/>
            <person name="Magnuson J."/>
            <person name="Mondo S."/>
            <person name="Nolan M."/>
            <person name="Ohm R."/>
            <person name="Pangilinan J."/>
            <person name="Park H.-J."/>
            <person name="Ramirez L."/>
            <person name="Alfaro M."/>
            <person name="Sun H."/>
            <person name="Tritt A."/>
            <person name="Yoshinaga Y."/>
            <person name="Zwiers L.-H."/>
            <person name="Turgeon B."/>
            <person name="Goodwin S."/>
            <person name="Spatafora J."/>
            <person name="Crous P."/>
            <person name="Grigoriev I."/>
        </authorList>
    </citation>
    <scope>NUCLEOTIDE SEQUENCE</scope>
    <source>
        <strain evidence="1">CBS 525.71</strain>
    </source>
</reference>